<keyword evidence="1" id="KW-1133">Transmembrane helix</keyword>
<dbReference type="Proteomes" id="UP001157006">
    <property type="component" value="Chromosome 5"/>
</dbReference>
<dbReference type="InterPro" id="IPR044730">
    <property type="entry name" value="RNase_H-like_dom_plant"/>
</dbReference>
<evidence type="ECO:0000256" key="1">
    <source>
        <dbReference type="SAM" id="Phobius"/>
    </source>
</evidence>
<dbReference type="InterPro" id="IPR036397">
    <property type="entry name" value="RNaseH_sf"/>
</dbReference>
<proteinExistence type="predicted"/>
<dbReference type="CDD" id="cd06222">
    <property type="entry name" value="RNase_H_like"/>
    <property type="match status" value="1"/>
</dbReference>
<dbReference type="PANTHER" id="PTHR47723">
    <property type="entry name" value="OS05G0353850 PROTEIN"/>
    <property type="match status" value="1"/>
</dbReference>
<dbReference type="GO" id="GO:0003676">
    <property type="term" value="F:nucleic acid binding"/>
    <property type="evidence" value="ECO:0007669"/>
    <property type="project" value="InterPro"/>
</dbReference>
<organism evidence="2 3">
    <name type="scientific">Vicia faba</name>
    <name type="common">Broad bean</name>
    <name type="synonym">Faba vulgaris</name>
    <dbReference type="NCBI Taxonomy" id="3906"/>
    <lineage>
        <taxon>Eukaryota</taxon>
        <taxon>Viridiplantae</taxon>
        <taxon>Streptophyta</taxon>
        <taxon>Embryophyta</taxon>
        <taxon>Tracheophyta</taxon>
        <taxon>Spermatophyta</taxon>
        <taxon>Magnoliopsida</taxon>
        <taxon>eudicotyledons</taxon>
        <taxon>Gunneridae</taxon>
        <taxon>Pentapetalae</taxon>
        <taxon>rosids</taxon>
        <taxon>fabids</taxon>
        <taxon>Fabales</taxon>
        <taxon>Fabaceae</taxon>
        <taxon>Papilionoideae</taxon>
        <taxon>50 kb inversion clade</taxon>
        <taxon>NPAAA clade</taxon>
        <taxon>Hologalegina</taxon>
        <taxon>IRL clade</taxon>
        <taxon>Fabeae</taxon>
        <taxon>Vicia</taxon>
    </lineage>
</organism>
<reference evidence="2 3" key="1">
    <citation type="submission" date="2023-01" db="EMBL/GenBank/DDBJ databases">
        <authorList>
            <person name="Kreplak J."/>
        </authorList>
    </citation>
    <scope>NUCLEOTIDE SEQUENCE [LARGE SCALE GENOMIC DNA]</scope>
</reference>
<dbReference type="InterPro" id="IPR012337">
    <property type="entry name" value="RNaseH-like_sf"/>
</dbReference>
<dbReference type="SUPFAM" id="SSF53098">
    <property type="entry name" value="Ribonuclease H-like"/>
    <property type="match status" value="1"/>
</dbReference>
<keyword evidence="3" id="KW-1185">Reference proteome</keyword>
<dbReference type="PANTHER" id="PTHR47723:SF19">
    <property type="entry name" value="POLYNUCLEOTIDYL TRANSFERASE, RIBONUCLEASE H-LIKE SUPERFAMILY PROTEIN"/>
    <property type="match status" value="1"/>
</dbReference>
<evidence type="ECO:0000313" key="2">
    <source>
        <dbReference type="EMBL" id="CAI8612715.1"/>
    </source>
</evidence>
<evidence type="ECO:0000313" key="3">
    <source>
        <dbReference type="Proteomes" id="UP001157006"/>
    </source>
</evidence>
<dbReference type="Gene3D" id="3.30.420.10">
    <property type="entry name" value="Ribonuclease H-like superfamily/Ribonuclease H"/>
    <property type="match status" value="1"/>
</dbReference>
<accession>A0AAV1AQI5</accession>
<dbReference type="AlphaFoldDB" id="A0AAV1AQI5"/>
<feature type="transmembrane region" description="Helical" evidence="1">
    <location>
        <begin position="29"/>
        <end position="47"/>
    </location>
</feature>
<keyword evidence="1" id="KW-0812">Transmembrane</keyword>
<evidence type="ECO:0008006" key="4">
    <source>
        <dbReference type="Google" id="ProtNLM"/>
    </source>
</evidence>
<dbReference type="InterPro" id="IPR053151">
    <property type="entry name" value="RNase_H-like"/>
</dbReference>
<keyword evidence="1" id="KW-0472">Membrane</keyword>
<name>A0AAV1AQI5_VICFA</name>
<protein>
    <recommendedName>
        <fullName evidence="4">RNase H type-1 domain-containing protein</fullName>
    </recommendedName>
</protein>
<sequence length="168" mass="19045">MIKIDMAFNGGSIFLDACWWLWRARNKLCLANVVVSSYTLILIIVNYENILAKCFLKHNMSHPTRMITWNTQKGSNIILNVDGSSIGNPSVSGFGGLVRNADGAWVHNFAGNIGYSNILHVELIMLYHGLRITVEAIKWQPKLISEFVKAWHHYVAILHNIKELPSRE</sequence>
<dbReference type="EMBL" id="OX451740">
    <property type="protein sequence ID" value="CAI8612715.1"/>
    <property type="molecule type" value="Genomic_DNA"/>
</dbReference>
<gene>
    <name evidence="2" type="ORF">VFH_V047920</name>
</gene>